<dbReference type="EMBL" id="LGUI01000002">
    <property type="protein sequence ID" value="PNE34678.1"/>
    <property type="molecule type" value="Genomic_DNA"/>
</dbReference>
<dbReference type="PROSITE" id="PS51664">
    <property type="entry name" value="YCAO"/>
    <property type="match status" value="1"/>
</dbReference>
<dbReference type="EMBL" id="JACHJF010000021">
    <property type="protein sequence ID" value="MBB5121808.1"/>
    <property type="molecule type" value="Genomic_DNA"/>
</dbReference>
<evidence type="ECO:0000313" key="3">
    <source>
        <dbReference type="EMBL" id="MBB5121808.1"/>
    </source>
</evidence>
<dbReference type="PANTHER" id="PTHR37809">
    <property type="entry name" value="RIBOSOMAL PROTEIN S12 METHYLTHIOTRANSFERASE ACCESSORY FACTOR YCAO"/>
    <property type="match status" value="1"/>
</dbReference>
<dbReference type="GO" id="GO:0016740">
    <property type="term" value="F:transferase activity"/>
    <property type="evidence" value="ECO:0007669"/>
    <property type="project" value="UniProtKB-KW"/>
</dbReference>
<accession>A0A2N8P0Y8</accession>
<dbReference type="Proteomes" id="UP000528608">
    <property type="component" value="Unassembled WGS sequence"/>
</dbReference>
<name>A0A2N8P0Y8_STREU</name>
<dbReference type="Gene3D" id="3.30.160.660">
    <property type="match status" value="1"/>
</dbReference>
<keyword evidence="3" id="KW-0689">Ribosomal protein</keyword>
<reference evidence="4" key="1">
    <citation type="submission" date="2015-07" db="EMBL/GenBank/DDBJ databases">
        <authorList>
            <person name="Noorani M."/>
        </authorList>
    </citation>
    <scope>NUCLEOTIDE SEQUENCE [LARGE SCALE GENOMIC DNA]</scope>
    <source>
        <strain evidence="4">ATCC 27428</strain>
    </source>
</reference>
<evidence type="ECO:0000259" key="2">
    <source>
        <dbReference type="PROSITE" id="PS51664"/>
    </source>
</evidence>
<evidence type="ECO:0000256" key="1">
    <source>
        <dbReference type="SAM" id="MobiDB-lite"/>
    </source>
</evidence>
<sequence>MIPETATGPPPVPLAAAAVALQRLLAERCAAGPPPAVVPLGTTDVLEPERDGVAGRARATVHLTPEAVLIGPWTADGGPPPACGRCLAMRRQRLRPRHEREGLEFGGPLQATGAWPPLTRYLTDAVWYAHQQTLAAADRRGPRPSAALVTRIDLETLRTRTHPLLADPLCPACGDHRSPDDAPGRLTLRSRPKPSPTVFRQLRPAQYRLPVQALANPVCGALGTGTARNLASPTTAPVAGGTLMRGHTTLTEMAWSGQANSYALSRDLALLEGLERYAGTRRRNRRPVLTAPYADVARDALDPRECGLYSPAAHAHYDRLRPFDPHRPIPWVWGHSLRDDRPLLVPVRLAYYATGTDADNFVFECSNGCASGGSLEEATLFGLLELIERDAFLLAWYGGVTLPRIDLDTVDDAELRGMTDRAALCGYDVRVFDNRMDISTPVATAVAVRRDGGDGSLAFAAGASPDPATAIRAAVGEALSFVPALPATVADRRTELLAMARDFDRVRHLRDHAALFALPRMRRHAAHYLGPAAPVPYAVLYAGLPGPSATDLLEDLHRCRDELVRAGFDVIVVDQTCPEQRPLGLHTVCTLVPGLLPIDFGWPQQRAPHMPRMLSALRRTGLHRTESDLHRVPHPFP</sequence>
<protein>
    <submittedName>
        <fullName evidence="3">Ribosomal protein S12 methylthiotransferase accessory factor</fullName>
    </submittedName>
</protein>
<dbReference type="Gene3D" id="3.30.1330.230">
    <property type="match status" value="1"/>
</dbReference>
<evidence type="ECO:0000313" key="6">
    <source>
        <dbReference type="Proteomes" id="UP000528608"/>
    </source>
</evidence>
<dbReference type="OrthoDB" id="2379922at2"/>
<evidence type="ECO:0000313" key="4">
    <source>
        <dbReference type="EMBL" id="PNE34678.1"/>
    </source>
</evidence>
<dbReference type="Proteomes" id="UP000235945">
    <property type="component" value="Unassembled WGS sequence"/>
</dbReference>
<dbReference type="Gene3D" id="3.40.50.720">
    <property type="entry name" value="NAD(P)-binding Rossmann-like Domain"/>
    <property type="match status" value="1"/>
</dbReference>
<organism evidence="4 5">
    <name type="scientific">Streptomyces eurocidicus</name>
    <name type="common">Streptoverticillium eurocidicus</name>
    <dbReference type="NCBI Taxonomy" id="66423"/>
    <lineage>
        <taxon>Bacteria</taxon>
        <taxon>Bacillati</taxon>
        <taxon>Actinomycetota</taxon>
        <taxon>Actinomycetes</taxon>
        <taxon>Kitasatosporales</taxon>
        <taxon>Streptomycetaceae</taxon>
        <taxon>Streptomyces</taxon>
    </lineage>
</organism>
<dbReference type="GO" id="GO:0005840">
    <property type="term" value="C:ribosome"/>
    <property type="evidence" value="ECO:0007669"/>
    <property type="project" value="UniProtKB-KW"/>
</dbReference>
<comment type="caution">
    <text evidence="4">The sequence shown here is derived from an EMBL/GenBank/DDBJ whole genome shotgun (WGS) entry which is preliminary data.</text>
</comment>
<dbReference type="NCBIfam" id="TIGR03882">
    <property type="entry name" value="cyclo_dehyd_2"/>
    <property type="match status" value="1"/>
</dbReference>
<reference evidence="3 6" key="3">
    <citation type="submission" date="2020-08" db="EMBL/GenBank/DDBJ databases">
        <title>Genomic Encyclopedia of Type Strains, Phase III (KMG-III): the genomes of soil and plant-associated and newly described type strains.</title>
        <authorList>
            <person name="Whitman W."/>
        </authorList>
    </citation>
    <scope>NUCLEOTIDE SEQUENCE [LARGE SCALE GENOMIC DNA]</scope>
    <source>
        <strain evidence="3 6">CECT 3259</strain>
    </source>
</reference>
<dbReference type="InterPro" id="IPR003776">
    <property type="entry name" value="YcaO-like_dom"/>
</dbReference>
<keyword evidence="3" id="KW-0687">Ribonucleoprotein</keyword>
<dbReference type="RefSeq" id="WP_102917785.1">
    <property type="nucleotide sequence ID" value="NZ_JACHJF010000021.1"/>
</dbReference>
<dbReference type="InterPro" id="IPR027624">
    <property type="entry name" value="TOMM_cyclo_SagD"/>
</dbReference>
<dbReference type="Pfam" id="PF02624">
    <property type="entry name" value="YcaO"/>
    <property type="match status" value="1"/>
</dbReference>
<feature type="region of interest" description="Disordered" evidence="1">
    <location>
        <begin position="175"/>
        <end position="197"/>
    </location>
</feature>
<dbReference type="AlphaFoldDB" id="A0A2N8P0Y8"/>
<reference evidence="5" key="2">
    <citation type="submission" date="2015-07" db="EMBL/GenBank/DDBJ databases">
        <authorList>
            <person name="Graham D.E."/>
            <person name="Giannone R.J."/>
            <person name="Gulvik C.A."/>
            <person name="Hettich R.L."/>
            <person name="Klingeman D.M."/>
            <person name="Mahan K.M."/>
            <person name="Parry R.J."/>
            <person name="Spain J.C."/>
        </authorList>
    </citation>
    <scope>NUCLEOTIDE SEQUENCE [LARGE SCALE GENOMIC DNA]</scope>
    <source>
        <strain evidence="5">ATCC 27428</strain>
    </source>
</reference>
<dbReference type="Gene3D" id="3.30.40.250">
    <property type="match status" value="1"/>
</dbReference>
<gene>
    <name evidence="4" type="ORF">AF335_09145</name>
    <name evidence="3" type="ORF">FHS36_005277</name>
</gene>
<dbReference type="PANTHER" id="PTHR37809:SF1">
    <property type="entry name" value="RIBOSOMAL PROTEIN S12 METHYLTHIOTRANSFERASE ACCESSORY FACTOR YCAO"/>
    <property type="match status" value="1"/>
</dbReference>
<keyword evidence="5" id="KW-1185">Reference proteome</keyword>
<keyword evidence="3" id="KW-0808">Transferase</keyword>
<proteinExistence type="predicted"/>
<evidence type="ECO:0000313" key="5">
    <source>
        <dbReference type="Proteomes" id="UP000235945"/>
    </source>
</evidence>
<feature type="domain" description="YcaO" evidence="2">
    <location>
        <begin position="257"/>
        <end position="637"/>
    </location>
</feature>
<dbReference type="NCBIfam" id="TIGR03604">
    <property type="entry name" value="TOMM_cyclo_SagD"/>
    <property type="match status" value="1"/>
</dbReference>
<dbReference type="InterPro" id="IPR022291">
    <property type="entry name" value="Bacteriocin_synth_cyclodeHase"/>
</dbReference>